<reference evidence="4 5" key="1">
    <citation type="submission" date="2019-08" db="EMBL/GenBank/DDBJ databases">
        <title>Parahaliea maris sp. nov., isolated from the surface seawater.</title>
        <authorList>
            <person name="Liu Y."/>
        </authorList>
    </citation>
    <scope>NUCLEOTIDE SEQUENCE [LARGE SCALE GENOMIC DNA]</scope>
    <source>
        <strain evidence="4 5">HSLHS9</strain>
    </source>
</reference>
<dbReference type="EMBL" id="VRZA01000002">
    <property type="protein sequence ID" value="TXS95583.1"/>
    <property type="molecule type" value="Genomic_DNA"/>
</dbReference>
<dbReference type="PANTHER" id="PTHR30273">
    <property type="entry name" value="PERIPLASMIC SIGNAL SENSOR AND SIGMA FACTOR ACTIVATOR FECR-RELATED"/>
    <property type="match status" value="1"/>
</dbReference>
<name>A0A5C9A3X6_9GAMM</name>
<accession>A0A5C9A3X6</accession>
<dbReference type="InterPro" id="IPR006860">
    <property type="entry name" value="FecR"/>
</dbReference>
<gene>
    <name evidence="4" type="ORF">FV139_06800</name>
</gene>
<sequence>MSDETQQPKEPDIGVLLRTAGRRETATPEAMQRWESRFRAELAPVVQRRRRQRRLIAGSLAAVAALLLVLIYPEQEQPRPQAVTASVESTRGQVSVISGAERQPIAGGQMLAVGSVLHSGVNGYAAIVLGAHRVRLDSDSRITLQADGVFLHRGRLYASDGLSQAVRSFSVSTPWGSIRDIGTQFMVQVGERETVATVRLGAIELRQGQIQQRAAATSGSAVQLRIDSGARISERAVGSRGTAWDWIYQSATAFELEGSSALAFLEWVSAETGLRLEFSSTGAREEAARTTLHGELGDWNPEQAIDPVLLATDLVASRGQGQLRIALR</sequence>
<organism evidence="4 5">
    <name type="scientific">Parahaliea maris</name>
    <dbReference type="NCBI Taxonomy" id="2716870"/>
    <lineage>
        <taxon>Bacteria</taxon>
        <taxon>Pseudomonadati</taxon>
        <taxon>Pseudomonadota</taxon>
        <taxon>Gammaproteobacteria</taxon>
        <taxon>Cellvibrionales</taxon>
        <taxon>Halieaceae</taxon>
        <taxon>Parahaliea</taxon>
    </lineage>
</organism>
<keyword evidence="5" id="KW-1185">Reference proteome</keyword>
<feature type="region of interest" description="Disordered" evidence="1">
    <location>
        <begin position="1"/>
        <end position="29"/>
    </location>
</feature>
<feature type="domain" description="FecR protein" evidence="3">
    <location>
        <begin position="117"/>
        <end position="204"/>
    </location>
</feature>
<dbReference type="AlphaFoldDB" id="A0A5C9A3X6"/>
<dbReference type="InterPro" id="IPR012373">
    <property type="entry name" value="Ferrdict_sens_TM"/>
</dbReference>
<proteinExistence type="predicted"/>
<dbReference type="Pfam" id="PF04773">
    <property type="entry name" value="FecR"/>
    <property type="match status" value="1"/>
</dbReference>
<feature type="transmembrane region" description="Helical" evidence="2">
    <location>
        <begin position="55"/>
        <end position="72"/>
    </location>
</feature>
<keyword evidence="2" id="KW-0472">Membrane</keyword>
<dbReference type="GO" id="GO:0016989">
    <property type="term" value="F:sigma factor antagonist activity"/>
    <property type="evidence" value="ECO:0007669"/>
    <property type="project" value="TreeGrafter"/>
</dbReference>
<dbReference type="Proteomes" id="UP000321039">
    <property type="component" value="Unassembled WGS sequence"/>
</dbReference>
<keyword evidence="2" id="KW-1133">Transmembrane helix</keyword>
<evidence type="ECO:0000256" key="2">
    <source>
        <dbReference type="SAM" id="Phobius"/>
    </source>
</evidence>
<keyword evidence="2" id="KW-0812">Transmembrane</keyword>
<evidence type="ECO:0000313" key="4">
    <source>
        <dbReference type="EMBL" id="TXS95583.1"/>
    </source>
</evidence>
<evidence type="ECO:0000313" key="5">
    <source>
        <dbReference type="Proteomes" id="UP000321039"/>
    </source>
</evidence>
<dbReference type="RefSeq" id="WP_148067494.1">
    <property type="nucleotide sequence ID" value="NZ_VRZA01000002.1"/>
</dbReference>
<evidence type="ECO:0000259" key="3">
    <source>
        <dbReference type="Pfam" id="PF04773"/>
    </source>
</evidence>
<protein>
    <submittedName>
        <fullName evidence="4">FecR domain-containing protein</fullName>
    </submittedName>
</protein>
<feature type="compositionally biased region" description="Basic and acidic residues" evidence="1">
    <location>
        <begin position="1"/>
        <end position="12"/>
    </location>
</feature>
<dbReference type="PANTHER" id="PTHR30273:SF2">
    <property type="entry name" value="PROTEIN FECR"/>
    <property type="match status" value="1"/>
</dbReference>
<dbReference type="Gene3D" id="2.60.120.1440">
    <property type="match status" value="1"/>
</dbReference>
<evidence type="ECO:0000256" key="1">
    <source>
        <dbReference type="SAM" id="MobiDB-lite"/>
    </source>
</evidence>
<comment type="caution">
    <text evidence="4">The sequence shown here is derived from an EMBL/GenBank/DDBJ whole genome shotgun (WGS) entry which is preliminary data.</text>
</comment>